<keyword evidence="1" id="KW-0547">Nucleotide-binding</keyword>
<proteinExistence type="predicted"/>
<dbReference type="InterPro" id="IPR045851">
    <property type="entry name" value="AMP-bd_C_sf"/>
</dbReference>
<gene>
    <name evidence="5" type="ORF">IAA16_05595</name>
</gene>
<evidence type="ECO:0000256" key="1">
    <source>
        <dbReference type="ARBA" id="ARBA00022741"/>
    </source>
</evidence>
<dbReference type="Gene3D" id="3.30.300.30">
    <property type="match status" value="1"/>
</dbReference>
<dbReference type="GO" id="GO:0005524">
    <property type="term" value="F:ATP binding"/>
    <property type="evidence" value="ECO:0007669"/>
    <property type="project" value="UniProtKB-KW"/>
</dbReference>
<comment type="caution">
    <text evidence="5">The sequence shown here is derived from an EMBL/GenBank/DDBJ whole genome shotgun (WGS) entry which is preliminary data.</text>
</comment>
<reference evidence="5" key="1">
    <citation type="journal article" date="2021" name="PeerJ">
        <title>Extensive microbial diversity within the chicken gut microbiome revealed by metagenomics and culture.</title>
        <authorList>
            <person name="Gilroy R."/>
            <person name="Ravi A."/>
            <person name="Getino M."/>
            <person name="Pursley I."/>
            <person name="Horton D.L."/>
            <person name="Alikhan N.F."/>
            <person name="Baker D."/>
            <person name="Gharbi K."/>
            <person name="Hall N."/>
            <person name="Watson M."/>
            <person name="Adriaenssens E.M."/>
            <person name="Foster-Nyarko E."/>
            <person name="Jarju S."/>
            <person name="Secka A."/>
            <person name="Antonio M."/>
            <person name="Oren A."/>
            <person name="Chaudhuri R.R."/>
            <person name="La Ragione R."/>
            <person name="Hildebrand F."/>
            <person name="Pallen M.J."/>
        </authorList>
    </citation>
    <scope>NUCLEOTIDE SEQUENCE</scope>
    <source>
        <strain evidence="5">Gambia15-2214</strain>
    </source>
</reference>
<dbReference type="Gene3D" id="3.40.50.12780">
    <property type="entry name" value="N-terminal domain of ligase-like"/>
    <property type="match status" value="1"/>
</dbReference>
<evidence type="ECO:0000313" key="6">
    <source>
        <dbReference type="Proteomes" id="UP000823914"/>
    </source>
</evidence>
<dbReference type="EMBL" id="JAHLFV010000131">
    <property type="protein sequence ID" value="MBU3850019.1"/>
    <property type="molecule type" value="Genomic_DNA"/>
</dbReference>
<accession>A0A9E2L271</accession>
<dbReference type="PANTHER" id="PTHR43272">
    <property type="entry name" value="LONG-CHAIN-FATTY-ACID--COA LIGASE"/>
    <property type="match status" value="1"/>
</dbReference>
<reference evidence="5" key="2">
    <citation type="submission" date="2021-04" db="EMBL/GenBank/DDBJ databases">
        <authorList>
            <person name="Gilroy R."/>
        </authorList>
    </citation>
    <scope>NUCLEOTIDE SEQUENCE</scope>
    <source>
        <strain evidence="5">Gambia15-2214</strain>
    </source>
</reference>
<dbReference type="SUPFAM" id="SSF56801">
    <property type="entry name" value="Acetyl-CoA synthetase-like"/>
    <property type="match status" value="1"/>
</dbReference>
<dbReference type="GO" id="GO:0016020">
    <property type="term" value="C:membrane"/>
    <property type="evidence" value="ECO:0007669"/>
    <property type="project" value="TreeGrafter"/>
</dbReference>
<evidence type="ECO:0000313" key="5">
    <source>
        <dbReference type="EMBL" id="MBU3850019.1"/>
    </source>
</evidence>
<dbReference type="InterPro" id="IPR020845">
    <property type="entry name" value="AMP-binding_CS"/>
</dbReference>
<dbReference type="InterPro" id="IPR042099">
    <property type="entry name" value="ANL_N_sf"/>
</dbReference>
<dbReference type="InterPro" id="IPR000873">
    <property type="entry name" value="AMP-dep_synth/lig_dom"/>
</dbReference>
<protein>
    <submittedName>
        <fullName evidence="5">AMP-binding protein</fullName>
    </submittedName>
</protein>
<keyword evidence="2" id="KW-0067">ATP-binding</keyword>
<sequence length="567" mass="62806">MQTIEDLGVYTFPALFKNTVAKFAQFNALSLVHGTPITYKQLENLSNQAARVLYKNGFTDKKKVAIYSAGMPQWGAMYLAIVNNGGIGVPLLPDFTSVEVEAILRHANVDMMVVSERLYSKIKDLPEDLLKCIIKMEDYSPYKGVATDLEKDPLPPAVEVKEEDTASIIYTSGTTGRSKGVELTHKNLVWTAIQCQTVHRVKKSDRCLSFLPLSHVYEFTIGFVMQILNGSSIYYLEKPPTVSTLLPAFKIVRPTVVLSVPLIMEKIYKNKIVPTFSKDNLMGRLYKKPFFRKLLNRVAGKQLKKTMGGKIKFFGIGGAKTDPLVEQFMKEAKFPYAIGYGLTETSPLLAGSSPKTTIPGTIGPVLEGVEMQILNPNPETGIGEVVVKGPNVMKGYYLDPELTAEVFTTAEDSCGAGWFKTGDLGILEKKKKLNYLSLKGRSKNMILGSSGENIYPEDIEFVLNQHPMVSESLVVEGEKGSLVAIVKLAENVANAVGGAVKNVTEDFIYKKDEIMAEIQYFVNNRVNRSSKIGSVQTVDEFEKTASQKIKRYKYTLKSATEDSTKKD</sequence>
<dbReference type="Proteomes" id="UP000823914">
    <property type="component" value="Unassembled WGS sequence"/>
</dbReference>
<dbReference type="InterPro" id="IPR001763">
    <property type="entry name" value="Rhodanese-like_dom"/>
</dbReference>
<dbReference type="PROSITE" id="PS50206">
    <property type="entry name" value="RHODANESE_3"/>
    <property type="match status" value="1"/>
</dbReference>
<dbReference type="PANTHER" id="PTHR43272:SF33">
    <property type="entry name" value="AMP-BINDING DOMAIN-CONTAINING PROTEIN-RELATED"/>
    <property type="match status" value="1"/>
</dbReference>
<evidence type="ECO:0000256" key="3">
    <source>
        <dbReference type="ARBA" id="ARBA00024484"/>
    </source>
</evidence>
<comment type="catalytic activity">
    <reaction evidence="3">
        <text>a long-chain fatty acid + ATP + CoA = a long-chain fatty acyl-CoA + AMP + diphosphate</text>
        <dbReference type="Rhea" id="RHEA:15421"/>
        <dbReference type="ChEBI" id="CHEBI:30616"/>
        <dbReference type="ChEBI" id="CHEBI:33019"/>
        <dbReference type="ChEBI" id="CHEBI:57287"/>
        <dbReference type="ChEBI" id="CHEBI:57560"/>
        <dbReference type="ChEBI" id="CHEBI:83139"/>
        <dbReference type="ChEBI" id="CHEBI:456215"/>
        <dbReference type="EC" id="6.2.1.3"/>
    </reaction>
    <physiologicalReaction direction="left-to-right" evidence="3">
        <dbReference type="Rhea" id="RHEA:15422"/>
    </physiologicalReaction>
</comment>
<feature type="domain" description="Rhodanese" evidence="4">
    <location>
        <begin position="37"/>
        <end position="83"/>
    </location>
</feature>
<dbReference type="AlphaFoldDB" id="A0A9E2L271"/>
<evidence type="ECO:0000259" key="4">
    <source>
        <dbReference type="PROSITE" id="PS50206"/>
    </source>
</evidence>
<dbReference type="PROSITE" id="PS00455">
    <property type="entry name" value="AMP_BINDING"/>
    <property type="match status" value="1"/>
</dbReference>
<name>A0A9E2L271_9SPIR</name>
<organism evidence="5 6">
    <name type="scientific">Candidatus Treponema excrementipullorum</name>
    <dbReference type="NCBI Taxonomy" id="2838768"/>
    <lineage>
        <taxon>Bacteria</taxon>
        <taxon>Pseudomonadati</taxon>
        <taxon>Spirochaetota</taxon>
        <taxon>Spirochaetia</taxon>
        <taxon>Spirochaetales</taxon>
        <taxon>Treponemataceae</taxon>
        <taxon>Treponema</taxon>
    </lineage>
</organism>
<dbReference type="Pfam" id="PF00501">
    <property type="entry name" value="AMP-binding"/>
    <property type="match status" value="1"/>
</dbReference>
<dbReference type="GO" id="GO:0004467">
    <property type="term" value="F:long-chain fatty acid-CoA ligase activity"/>
    <property type="evidence" value="ECO:0007669"/>
    <property type="project" value="UniProtKB-EC"/>
</dbReference>
<evidence type="ECO:0000256" key="2">
    <source>
        <dbReference type="ARBA" id="ARBA00022840"/>
    </source>
</evidence>